<name>Q7M8L3_WOLSU</name>
<dbReference type="RefSeq" id="WP_011139399.1">
    <property type="nucleotide sequence ID" value="NC_005090.1"/>
</dbReference>
<dbReference type="InterPro" id="IPR009078">
    <property type="entry name" value="Ferritin-like_SF"/>
</dbReference>
<dbReference type="KEGG" id="wsu:WS1575"/>
<protein>
    <submittedName>
        <fullName evidence="1">ALR4513 PROTEIN</fullName>
    </submittedName>
</protein>
<dbReference type="STRING" id="273121.WS1575"/>
<keyword evidence="2" id="KW-1185">Reference proteome</keyword>
<gene>
    <name evidence="1" type="primary">rfaJ</name>
    <name evidence="1" type="ordered locus">WS1575</name>
</gene>
<dbReference type="EMBL" id="BX571661">
    <property type="protein sequence ID" value="CAE10615.1"/>
    <property type="molecule type" value="Genomic_DNA"/>
</dbReference>
<dbReference type="InterPro" id="IPR012347">
    <property type="entry name" value="Ferritin-like"/>
</dbReference>
<dbReference type="AlphaFoldDB" id="Q7M8L3"/>
<accession>Q7M8L3</accession>
<sequence length="225" mass="25062">MQEDSQRLGSLTQEEAIILALEDEFRAFETYKAIAIKFQSEIPFGRIVESEARHIEALMRAARRLGVAIPPNRFAGAITPPNSLQEAYALGVEAEIENIALYDRLLPAAQDAEVRDIFYRLQAASYNHHLPAFRAHLQETPRSQDALGELWGALFPAGKEGAEKWREAGALAERFSQGKASPEELTRFLQGFNLSFLGGLLLGGAGVVVLKEWLESREENPKEKE</sequence>
<evidence type="ECO:0000313" key="2">
    <source>
        <dbReference type="Proteomes" id="UP000000422"/>
    </source>
</evidence>
<dbReference type="SUPFAM" id="SSF47240">
    <property type="entry name" value="Ferritin-like"/>
    <property type="match status" value="1"/>
</dbReference>
<dbReference type="CDD" id="cd01048">
    <property type="entry name" value="Ferritin_like_AB2"/>
    <property type="match status" value="1"/>
</dbReference>
<organism evidence="2">
    <name type="scientific">Wolinella succinogenes (strain ATCC 29543 / DSM 1740 / CCUG 13145 / JCM 31913 / LMG 7466 / NCTC 11488 / FDC 602W)</name>
    <name type="common">Vibrio succinogenes</name>
    <dbReference type="NCBI Taxonomy" id="273121"/>
    <lineage>
        <taxon>Bacteria</taxon>
        <taxon>Pseudomonadati</taxon>
        <taxon>Campylobacterota</taxon>
        <taxon>Epsilonproteobacteria</taxon>
        <taxon>Campylobacterales</taxon>
        <taxon>Helicobacteraceae</taxon>
        <taxon>Wolinella</taxon>
    </lineage>
</organism>
<proteinExistence type="predicted"/>
<dbReference type="eggNOG" id="COG1633">
    <property type="taxonomic scope" value="Bacteria"/>
</dbReference>
<dbReference type="Proteomes" id="UP000000422">
    <property type="component" value="Chromosome"/>
</dbReference>
<dbReference type="HOGENOM" id="CLU_103639_0_0_7"/>
<dbReference type="InterPro" id="IPR019243">
    <property type="entry name" value="DUF2202"/>
</dbReference>
<dbReference type="Gene3D" id="1.20.1260.10">
    <property type="match status" value="1"/>
</dbReference>
<reference evidence="1 2" key="1">
    <citation type="journal article" date="2003" name="Proc. Natl. Acad. Sci. U.S.A.">
        <title>Complete genome sequence and analysis of Wolinella succinogenes.</title>
        <authorList>
            <person name="Baar C."/>
            <person name="Eppinger M."/>
            <person name="Raddatz G."/>
            <person name="Simon JM."/>
            <person name="Lanz C."/>
            <person name="Klimmek O."/>
            <person name="Nandakumar R."/>
            <person name="Gross R."/>
            <person name="Rosinus A."/>
            <person name="Keller H."/>
            <person name="Jagtap P."/>
            <person name="Linke B."/>
            <person name="Meyer F."/>
            <person name="Lederer H."/>
            <person name="Schuster S.C."/>
        </authorList>
    </citation>
    <scope>NUCLEOTIDE SEQUENCE [LARGE SCALE GENOMIC DNA]</scope>
    <source>
        <strain evidence="2">ATCC 29543 / DSM 1740 / CCUG 13145 / JCM 31913 / LMG 7466 / NCTC 11488 / FDC 602W</strain>
    </source>
</reference>
<evidence type="ECO:0000313" key="1">
    <source>
        <dbReference type="EMBL" id="CAE10615.1"/>
    </source>
</evidence>